<dbReference type="Proteomes" id="UP001176941">
    <property type="component" value="Chromosome 22"/>
</dbReference>
<protein>
    <submittedName>
        <fullName evidence="1">Uncharacterized protein</fullName>
    </submittedName>
</protein>
<accession>A0ABN8YRU0</accession>
<sequence length="138" mass="14814">MTSKSSMLLNSVYCGTCSQKSSIKALLSRCTENASNAPGLPKHCLGHHMCKPGIPSVRRVPAAVIKNQEAPFLLGCRQTLYVTAAVSPALRLPASWLQGLTLALRRPASLKEPGTLDTQPACLALGSWFQHLADGYRL</sequence>
<proteinExistence type="predicted"/>
<name>A0ABN8YRU0_RANTA</name>
<dbReference type="EMBL" id="OX459958">
    <property type="protein sequence ID" value="CAI9164310.1"/>
    <property type="molecule type" value="Genomic_DNA"/>
</dbReference>
<reference evidence="1" key="1">
    <citation type="submission" date="2023-04" db="EMBL/GenBank/DDBJ databases">
        <authorList>
            <consortium name="ELIXIR-Norway"/>
        </authorList>
    </citation>
    <scope>NUCLEOTIDE SEQUENCE [LARGE SCALE GENOMIC DNA]</scope>
</reference>
<organism evidence="1 2">
    <name type="scientific">Rangifer tarandus platyrhynchus</name>
    <name type="common">Svalbard reindeer</name>
    <dbReference type="NCBI Taxonomy" id="3082113"/>
    <lineage>
        <taxon>Eukaryota</taxon>
        <taxon>Metazoa</taxon>
        <taxon>Chordata</taxon>
        <taxon>Craniata</taxon>
        <taxon>Vertebrata</taxon>
        <taxon>Euteleostomi</taxon>
        <taxon>Mammalia</taxon>
        <taxon>Eutheria</taxon>
        <taxon>Laurasiatheria</taxon>
        <taxon>Artiodactyla</taxon>
        <taxon>Ruminantia</taxon>
        <taxon>Pecora</taxon>
        <taxon>Cervidae</taxon>
        <taxon>Odocoileinae</taxon>
        <taxon>Rangifer</taxon>
    </lineage>
</organism>
<evidence type="ECO:0000313" key="1">
    <source>
        <dbReference type="EMBL" id="CAI9164310.1"/>
    </source>
</evidence>
<keyword evidence="2" id="KW-1185">Reference proteome</keyword>
<gene>
    <name evidence="1" type="ORF">MRATA1EN1_LOCUS13272</name>
</gene>
<evidence type="ECO:0000313" key="2">
    <source>
        <dbReference type="Proteomes" id="UP001176941"/>
    </source>
</evidence>